<accession>A0ABN1S2D1</accession>
<dbReference type="InterPro" id="IPR019587">
    <property type="entry name" value="Polyketide_cyclase/dehydratase"/>
</dbReference>
<dbReference type="EMBL" id="BAAAHH010000081">
    <property type="protein sequence ID" value="GAA0970808.1"/>
    <property type="molecule type" value="Genomic_DNA"/>
</dbReference>
<gene>
    <name evidence="1" type="ORF">GCM10009550_78850</name>
</gene>
<dbReference type="SUPFAM" id="SSF55961">
    <property type="entry name" value="Bet v1-like"/>
    <property type="match status" value="1"/>
</dbReference>
<evidence type="ECO:0000313" key="2">
    <source>
        <dbReference type="Proteomes" id="UP001500665"/>
    </source>
</evidence>
<protein>
    <submittedName>
        <fullName evidence="1">SRPBCC family protein</fullName>
    </submittedName>
</protein>
<dbReference type="InterPro" id="IPR023393">
    <property type="entry name" value="START-like_dom_sf"/>
</dbReference>
<dbReference type="Gene3D" id="3.30.530.20">
    <property type="match status" value="1"/>
</dbReference>
<comment type="caution">
    <text evidence="1">The sequence shown here is derived from an EMBL/GenBank/DDBJ whole genome shotgun (WGS) entry which is preliminary data.</text>
</comment>
<dbReference type="Proteomes" id="UP001500665">
    <property type="component" value="Unassembled WGS sequence"/>
</dbReference>
<sequence>MATLTVSAELAASPDSLWRLLLRFDRYHEWLAVHDSFPEPPETPPRTGDAFVQCVTVLGMTGELHWTFEEVLPARLAVLETPLTARARLRAAFRLEPLGTGSLMTCRYEVFGGRAGSVLVRVAGVEARSQTRAAMAALDLLAAGGRPEGLVETG</sequence>
<evidence type="ECO:0000313" key="1">
    <source>
        <dbReference type="EMBL" id="GAA0970808.1"/>
    </source>
</evidence>
<keyword evidence="2" id="KW-1185">Reference proteome</keyword>
<dbReference type="CDD" id="cd07812">
    <property type="entry name" value="SRPBCC"/>
    <property type="match status" value="1"/>
</dbReference>
<organism evidence="1 2">
    <name type="scientific">Actinocorallia libanotica</name>
    <dbReference type="NCBI Taxonomy" id="46162"/>
    <lineage>
        <taxon>Bacteria</taxon>
        <taxon>Bacillati</taxon>
        <taxon>Actinomycetota</taxon>
        <taxon>Actinomycetes</taxon>
        <taxon>Streptosporangiales</taxon>
        <taxon>Thermomonosporaceae</taxon>
        <taxon>Actinocorallia</taxon>
    </lineage>
</organism>
<name>A0ABN1S2D1_9ACTN</name>
<dbReference type="Pfam" id="PF10604">
    <property type="entry name" value="Polyketide_cyc2"/>
    <property type="match status" value="1"/>
</dbReference>
<reference evidence="1 2" key="1">
    <citation type="journal article" date="2019" name="Int. J. Syst. Evol. Microbiol.">
        <title>The Global Catalogue of Microorganisms (GCM) 10K type strain sequencing project: providing services to taxonomists for standard genome sequencing and annotation.</title>
        <authorList>
            <consortium name="The Broad Institute Genomics Platform"/>
            <consortium name="The Broad Institute Genome Sequencing Center for Infectious Disease"/>
            <person name="Wu L."/>
            <person name="Ma J."/>
        </authorList>
    </citation>
    <scope>NUCLEOTIDE SEQUENCE [LARGE SCALE GENOMIC DNA]</scope>
    <source>
        <strain evidence="1 2">JCM 10696</strain>
    </source>
</reference>
<proteinExistence type="predicted"/>
<dbReference type="RefSeq" id="WP_344248059.1">
    <property type="nucleotide sequence ID" value="NZ_BAAAHH010000081.1"/>
</dbReference>